<dbReference type="Pfam" id="PF06253">
    <property type="entry name" value="MTTB"/>
    <property type="match status" value="1"/>
</dbReference>
<comment type="similarity">
    <text evidence="1">Belongs to the trimethylamine methyltransferase family.</text>
</comment>
<proteinExistence type="inferred from homology"/>
<dbReference type="EMBL" id="FQZL01000035">
    <property type="protein sequence ID" value="SHJ76107.1"/>
    <property type="molecule type" value="Genomic_DNA"/>
</dbReference>
<dbReference type="OrthoDB" id="5418352at2"/>
<sequence>MKNISNCTNRKQLGINIFDDSQCSAVHQAVLEVIEDVGVEVHNEKALEILKKAGAYIDGTRARIPSGLVEKAIRSAPSTVKIYSRDAESKMLLGGHRFYYGPGPTVIYMLDPFTGERRVPQYEDICQAAKVVDSLENFDFVMDFATIDGVEVDIIDVRSFKALLDNSSKPIVHWSYNKDNVKAIIDMGVKAKGSLEELQRNPFFAIYAEPITPLVHENEGLDVAMTMAEYGLPVVYTSAAQGGLTSPATLAGNLVVQLAESLTGLVVCQSIREGTPYIMGGVPTVVDMGTMAMTYASPEFDLLNLGTSSMAKYYGLPVFTTGGCSDSKCVDQQAGIDMATSILMTALGGGNLIHDVGYMEGGMANSMTQLVIANEVIGQTKRIIKGIEVSDETLALDVIKSVGPGGNYIGERHTFDNFKKEWFLPELFNRQVNPNWVADGSPTLADLANRKLKKILDEYQPNGIDKDVSKECDDIIKELLKKY</sequence>
<keyword evidence="5" id="KW-1185">Reference proteome</keyword>
<dbReference type="STRING" id="1121476.SAMN02745751_03306"/>
<reference evidence="4 5" key="1">
    <citation type="submission" date="2016-11" db="EMBL/GenBank/DDBJ databases">
        <authorList>
            <person name="Jaros S."/>
            <person name="Januszkiewicz K."/>
            <person name="Wedrychowicz H."/>
        </authorList>
    </citation>
    <scope>NUCLEOTIDE SEQUENCE [LARGE SCALE GENOMIC DNA]</scope>
    <source>
        <strain evidence="4 5">DSM 17477</strain>
    </source>
</reference>
<evidence type="ECO:0000256" key="3">
    <source>
        <dbReference type="ARBA" id="ARBA00022679"/>
    </source>
</evidence>
<dbReference type="GO" id="GO:0008168">
    <property type="term" value="F:methyltransferase activity"/>
    <property type="evidence" value="ECO:0007669"/>
    <property type="project" value="UniProtKB-KW"/>
</dbReference>
<dbReference type="GO" id="GO:0032259">
    <property type="term" value="P:methylation"/>
    <property type="evidence" value="ECO:0007669"/>
    <property type="project" value="UniProtKB-KW"/>
</dbReference>
<evidence type="ECO:0000256" key="2">
    <source>
        <dbReference type="ARBA" id="ARBA00022603"/>
    </source>
</evidence>
<evidence type="ECO:0000313" key="4">
    <source>
        <dbReference type="EMBL" id="SHJ76107.1"/>
    </source>
</evidence>
<organism evidence="4 5">
    <name type="scientific">Dethiosulfatibacter aminovorans DSM 17477</name>
    <dbReference type="NCBI Taxonomy" id="1121476"/>
    <lineage>
        <taxon>Bacteria</taxon>
        <taxon>Bacillati</taxon>
        <taxon>Bacillota</taxon>
        <taxon>Tissierellia</taxon>
        <taxon>Dethiosulfatibacter</taxon>
    </lineage>
</organism>
<gene>
    <name evidence="4" type="ORF">SAMN02745751_03306</name>
</gene>
<accession>A0A1M6LXX1</accession>
<protein>
    <submittedName>
        <fullName evidence="4">Trimethylamine---corrinoid protein Co-methyltransferase</fullName>
    </submittedName>
</protein>
<dbReference type="RefSeq" id="WP_073050665.1">
    <property type="nucleotide sequence ID" value="NZ_FQZL01000035.1"/>
</dbReference>
<keyword evidence="2 4" id="KW-0489">Methyltransferase</keyword>
<dbReference type="InterPro" id="IPR010426">
    <property type="entry name" value="MTTB_MeTrfase"/>
</dbReference>
<dbReference type="GO" id="GO:0015948">
    <property type="term" value="P:methanogenesis"/>
    <property type="evidence" value="ECO:0007669"/>
    <property type="project" value="InterPro"/>
</dbReference>
<dbReference type="Gene3D" id="3.20.20.480">
    <property type="entry name" value="Trimethylamine methyltransferase-like"/>
    <property type="match status" value="1"/>
</dbReference>
<keyword evidence="3 4" id="KW-0808">Transferase</keyword>
<dbReference type="InterPro" id="IPR038601">
    <property type="entry name" value="MttB-like_sf"/>
</dbReference>
<name>A0A1M6LXX1_9FIRM</name>
<evidence type="ECO:0000256" key="1">
    <source>
        <dbReference type="ARBA" id="ARBA00007137"/>
    </source>
</evidence>
<dbReference type="AlphaFoldDB" id="A0A1M6LXX1"/>
<evidence type="ECO:0000313" key="5">
    <source>
        <dbReference type="Proteomes" id="UP000184052"/>
    </source>
</evidence>
<dbReference type="Proteomes" id="UP000184052">
    <property type="component" value="Unassembled WGS sequence"/>
</dbReference>